<comment type="caution">
    <text evidence="3">The sequence shown here is derived from an EMBL/GenBank/DDBJ whole genome shotgun (WGS) entry which is preliminary data.</text>
</comment>
<dbReference type="SUPFAM" id="SSF52540">
    <property type="entry name" value="P-loop containing nucleoside triphosphate hydrolases"/>
    <property type="match status" value="1"/>
</dbReference>
<dbReference type="GO" id="GO:0005524">
    <property type="term" value="F:ATP binding"/>
    <property type="evidence" value="ECO:0007669"/>
    <property type="project" value="InterPro"/>
</dbReference>
<dbReference type="InterPro" id="IPR027417">
    <property type="entry name" value="P-loop_NTPase"/>
</dbReference>
<dbReference type="Pfam" id="PF13245">
    <property type="entry name" value="AAA_19"/>
    <property type="match status" value="1"/>
</dbReference>
<evidence type="ECO:0000313" key="4">
    <source>
        <dbReference type="Proteomes" id="UP000005942"/>
    </source>
</evidence>
<protein>
    <submittedName>
        <fullName evidence="3">Uncharacterized protein</fullName>
    </submittedName>
</protein>
<feature type="domain" description="NERD" evidence="1">
    <location>
        <begin position="18"/>
        <end position="125"/>
    </location>
</feature>
<gene>
    <name evidence="3" type="ORF">HMPREF9684_1821</name>
</gene>
<reference evidence="3 4" key="1">
    <citation type="submission" date="2010-08" db="EMBL/GenBank/DDBJ databases">
        <authorList>
            <person name="Durkin A.S."/>
            <person name="Madupu R."/>
            <person name="Torralba M."/>
            <person name="Gillis M."/>
            <person name="Methe B."/>
            <person name="Sutton G."/>
            <person name="Nelson K.E."/>
        </authorList>
    </citation>
    <scope>NUCLEOTIDE SEQUENCE [LARGE SCALE GENOMIC DNA]</scope>
    <source>
        <strain evidence="3 4">ACS-134-V-Col7a</strain>
    </source>
</reference>
<proteinExistence type="predicted"/>
<dbReference type="InterPro" id="IPR027785">
    <property type="entry name" value="UvrD-like_helicase_C"/>
</dbReference>
<evidence type="ECO:0000259" key="1">
    <source>
        <dbReference type="Pfam" id="PF08378"/>
    </source>
</evidence>
<dbReference type="EMBL" id="AEDS01000049">
    <property type="protein sequence ID" value="EFL57624.1"/>
    <property type="molecule type" value="Genomic_DNA"/>
</dbReference>
<organism evidence="3 4">
    <name type="scientific">Veillonella atypica ACS-134-V-Col7a</name>
    <dbReference type="NCBI Taxonomy" id="866778"/>
    <lineage>
        <taxon>Bacteria</taxon>
        <taxon>Bacillati</taxon>
        <taxon>Bacillota</taxon>
        <taxon>Negativicutes</taxon>
        <taxon>Veillonellales</taxon>
        <taxon>Veillonellaceae</taxon>
        <taxon>Veillonella</taxon>
    </lineage>
</organism>
<dbReference type="PANTHER" id="PTHR11070">
    <property type="entry name" value="UVRD / RECB / PCRA DNA HELICASE FAMILY MEMBER"/>
    <property type="match status" value="1"/>
</dbReference>
<dbReference type="InterPro" id="IPR000212">
    <property type="entry name" value="DNA_helicase_UvrD/REP"/>
</dbReference>
<dbReference type="AlphaFoldDB" id="E1LCN4"/>
<dbReference type="InterPro" id="IPR011528">
    <property type="entry name" value="NERD"/>
</dbReference>
<accession>E1LCN4</accession>
<dbReference type="GO" id="GO:0000725">
    <property type="term" value="P:recombinational repair"/>
    <property type="evidence" value="ECO:0007669"/>
    <property type="project" value="TreeGrafter"/>
</dbReference>
<name>E1LCN4_9FIRM</name>
<dbReference type="Gene3D" id="3.40.50.300">
    <property type="entry name" value="P-loop containing nucleotide triphosphate hydrolases"/>
    <property type="match status" value="2"/>
</dbReference>
<dbReference type="Pfam" id="PF08378">
    <property type="entry name" value="NERD"/>
    <property type="match status" value="1"/>
</dbReference>
<sequence length="576" mass="65801">MENIVPKFYPTIINSFHGSEGERLVYEALSKLNNEYVIFHSYRWLGELNQRRSEGEADFVILHPKKGVLSIEVKAGGISYCDGKWIQTNRNTKEEKIIDPLGQAAESQFRIQNYLRKHYNGQMPVIGRAAWFPSVAIHNKVSLPLEANRDIVFDVDCLINPQESLDKAFSYWKSNLGFRDSELSINDFQNMIKTLMPTFNIVESVVSTALESTKNYIQMTKQQASILHFLREQPTAVIHGPAGTGKTMLAIEKAKMLAAEGKKVLYLCFNEFLLSYVKEHYASDNIVFHNVRSLAEELMPNTDYSISEIIPQFIEYFQNEYDDLEWSYENVVIDEGQDIDEHILEHISMLVDMLGGHYYVFYDKNQYIMMHKSTHWLDTYGDCRLVLYKNCRNTAEIAKTVGTTLSDIKKDAYINELSGIKPLGSFYKNESELRNIVTKFVTKMIQDKVRPEDIVILTTSSVPHSMLTNISAVNGVSISTEPKKNNILFTSVRKFKGLEAKAVLLIDILVSRLTNELHKRLVYVGSSRANTYLQLAFYDNVPNEDYKSILDHLGVNEINGPGKEALLDTFGLDLLK</sequence>
<dbReference type="Pfam" id="PF13538">
    <property type="entry name" value="UvrD_C_2"/>
    <property type="match status" value="1"/>
</dbReference>
<evidence type="ECO:0000313" key="3">
    <source>
        <dbReference type="EMBL" id="EFL57624.1"/>
    </source>
</evidence>
<dbReference type="Proteomes" id="UP000005942">
    <property type="component" value="Unassembled WGS sequence"/>
</dbReference>
<evidence type="ECO:0000259" key="2">
    <source>
        <dbReference type="Pfam" id="PF13538"/>
    </source>
</evidence>
<dbReference type="GO" id="GO:0003677">
    <property type="term" value="F:DNA binding"/>
    <property type="evidence" value="ECO:0007669"/>
    <property type="project" value="InterPro"/>
</dbReference>
<dbReference type="RefSeq" id="WP_005380852.1">
    <property type="nucleotide sequence ID" value="NZ_AEDS01000049.1"/>
</dbReference>
<dbReference type="GO" id="GO:0043138">
    <property type="term" value="F:3'-5' DNA helicase activity"/>
    <property type="evidence" value="ECO:0007669"/>
    <property type="project" value="TreeGrafter"/>
</dbReference>
<dbReference type="PANTHER" id="PTHR11070:SF2">
    <property type="entry name" value="ATP-DEPENDENT DNA HELICASE SRS2"/>
    <property type="match status" value="1"/>
</dbReference>
<feature type="domain" description="UvrD-like helicase C-terminal" evidence="2">
    <location>
        <begin position="489"/>
        <end position="534"/>
    </location>
</feature>